<name>C9ZJ19_TRYB9</name>
<dbReference type="RefSeq" id="XP_011771683.1">
    <property type="nucleotide sequence ID" value="XM_011773381.1"/>
</dbReference>
<feature type="compositionally biased region" description="Basic and acidic residues" evidence="1">
    <location>
        <begin position="17"/>
        <end position="30"/>
    </location>
</feature>
<dbReference type="KEGG" id="tbg:TbgDal_II1040"/>
<evidence type="ECO:0000313" key="3">
    <source>
        <dbReference type="Proteomes" id="UP000002316"/>
    </source>
</evidence>
<feature type="region of interest" description="Disordered" evidence="1">
    <location>
        <begin position="1"/>
        <end position="30"/>
    </location>
</feature>
<proteinExistence type="predicted"/>
<dbReference type="Proteomes" id="UP000002316">
    <property type="component" value="Chromosome 2"/>
</dbReference>
<feature type="region of interest" description="Disordered" evidence="1">
    <location>
        <begin position="53"/>
        <end position="72"/>
    </location>
</feature>
<dbReference type="AlphaFoldDB" id="C9ZJ19"/>
<gene>
    <name evidence="2" type="ORF">TbgDal_II1040</name>
</gene>
<sequence>MKERAAGIPVSHRNRKQANDGRMERMSGEEGKGCWHAFSHSCWIESPKALDLRSMSNSEPLPSPPPPPPFFG</sequence>
<feature type="compositionally biased region" description="Pro residues" evidence="1">
    <location>
        <begin position="61"/>
        <end position="72"/>
    </location>
</feature>
<dbReference type="GeneID" id="23858509"/>
<reference evidence="3" key="1">
    <citation type="journal article" date="2010" name="PLoS Negl. Trop. Dis.">
        <title>The genome sequence of Trypanosoma brucei gambiense, causative agent of chronic human african trypanosomiasis.</title>
        <authorList>
            <person name="Jackson A.P."/>
            <person name="Sanders M."/>
            <person name="Berry A."/>
            <person name="McQuillan J."/>
            <person name="Aslett M.A."/>
            <person name="Quail M.A."/>
            <person name="Chukualim B."/>
            <person name="Capewell P."/>
            <person name="MacLeod A."/>
            <person name="Melville S.E."/>
            <person name="Gibson W."/>
            <person name="Barry J.D."/>
            <person name="Berriman M."/>
            <person name="Hertz-Fowler C."/>
        </authorList>
    </citation>
    <scope>NUCLEOTIDE SEQUENCE [LARGE SCALE GENOMIC DNA]</scope>
    <source>
        <strain evidence="3">MHOM/CI/86/DAL972</strain>
    </source>
</reference>
<evidence type="ECO:0000313" key="2">
    <source>
        <dbReference type="EMBL" id="CBH09377.1"/>
    </source>
</evidence>
<accession>C9ZJ19</accession>
<dbReference type="EMBL" id="FN554965">
    <property type="protein sequence ID" value="CBH09377.1"/>
    <property type="molecule type" value="Genomic_DNA"/>
</dbReference>
<organism evidence="2 3">
    <name type="scientific">Trypanosoma brucei gambiense (strain MHOM/CI/86/DAL972)</name>
    <dbReference type="NCBI Taxonomy" id="679716"/>
    <lineage>
        <taxon>Eukaryota</taxon>
        <taxon>Discoba</taxon>
        <taxon>Euglenozoa</taxon>
        <taxon>Kinetoplastea</taxon>
        <taxon>Metakinetoplastina</taxon>
        <taxon>Trypanosomatida</taxon>
        <taxon>Trypanosomatidae</taxon>
        <taxon>Trypanosoma</taxon>
    </lineage>
</organism>
<evidence type="ECO:0000256" key="1">
    <source>
        <dbReference type="SAM" id="MobiDB-lite"/>
    </source>
</evidence>
<protein>
    <submittedName>
        <fullName evidence="2">Uncharacterized protein</fullName>
    </submittedName>
</protein>